<feature type="compositionally biased region" description="Polar residues" evidence="1">
    <location>
        <begin position="138"/>
        <end position="147"/>
    </location>
</feature>
<gene>
    <name evidence="2" type="ORF">BSTOLATCC_MIC30628</name>
</gene>
<dbReference type="EMBL" id="CAJZBQ010000030">
    <property type="protein sequence ID" value="CAG9322253.1"/>
    <property type="molecule type" value="Genomic_DNA"/>
</dbReference>
<feature type="region of interest" description="Disordered" evidence="1">
    <location>
        <begin position="97"/>
        <end position="152"/>
    </location>
</feature>
<feature type="compositionally biased region" description="Basic and acidic residues" evidence="1">
    <location>
        <begin position="97"/>
        <end position="120"/>
    </location>
</feature>
<name>A0AAU9J297_9CILI</name>
<proteinExistence type="predicted"/>
<accession>A0AAU9J297</accession>
<evidence type="ECO:0000256" key="1">
    <source>
        <dbReference type="SAM" id="MobiDB-lite"/>
    </source>
</evidence>
<comment type="caution">
    <text evidence="2">The sequence shown here is derived from an EMBL/GenBank/DDBJ whole genome shotgun (WGS) entry which is preliminary data.</text>
</comment>
<organism evidence="2 3">
    <name type="scientific">Blepharisma stoltei</name>
    <dbReference type="NCBI Taxonomy" id="1481888"/>
    <lineage>
        <taxon>Eukaryota</taxon>
        <taxon>Sar</taxon>
        <taxon>Alveolata</taxon>
        <taxon>Ciliophora</taxon>
        <taxon>Postciliodesmatophora</taxon>
        <taxon>Heterotrichea</taxon>
        <taxon>Heterotrichida</taxon>
        <taxon>Blepharismidae</taxon>
        <taxon>Blepharisma</taxon>
    </lineage>
</organism>
<reference evidence="2" key="1">
    <citation type="submission" date="2021-09" db="EMBL/GenBank/DDBJ databases">
        <authorList>
            <consortium name="AG Swart"/>
            <person name="Singh M."/>
            <person name="Singh A."/>
            <person name="Seah K."/>
            <person name="Emmerich C."/>
        </authorList>
    </citation>
    <scope>NUCLEOTIDE SEQUENCE</scope>
    <source>
        <strain evidence="2">ATCC30299</strain>
    </source>
</reference>
<protein>
    <submittedName>
        <fullName evidence="2">Uncharacterized protein</fullName>
    </submittedName>
</protein>
<feature type="region of interest" description="Disordered" evidence="1">
    <location>
        <begin position="1"/>
        <end position="30"/>
    </location>
</feature>
<dbReference type="Proteomes" id="UP001162131">
    <property type="component" value="Unassembled WGS sequence"/>
</dbReference>
<keyword evidence="3" id="KW-1185">Reference proteome</keyword>
<evidence type="ECO:0000313" key="3">
    <source>
        <dbReference type="Proteomes" id="UP001162131"/>
    </source>
</evidence>
<dbReference type="AlphaFoldDB" id="A0AAU9J297"/>
<sequence>MMDFDPTSLLKQMRNKTPIRSVPELPPRNNFDEADLLNKISKLEAQVSNLENQLKISQEAEQKAVKEKSLLNEQFKEFQMRMMNNEKKMNERIEKLENLLESEKNKNKNRDKEENKENRSKTPPLPPRIELKKPVFSSAVSTNSSRYAASKQKGYLDLTPLIELYKVMPDFPRPVLKVDFSQHRIEEDQ</sequence>
<evidence type="ECO:0000313" key="2">
    <source>
        <dbReference type="EMBL" id="CAG9322253.1"/>
    </source>
</evidence>